<dbReference type="InterPro" id="IPR012373">
    <property type="entry name" value="Ferrdict_sens_TM"/>
</dbReference>
<evidence type="ECO:0000256" key="1">
    <source>
        <dbReference type="SAM" id="Phobius"/>
    </source>
</evidence>
<keyword evidence="1" id="KW-0472">Membrane</keyword>
<evidence type="ECO:0000313" key="5">
    <source>
        <dbReference type="Proteomes" id="UP000190150"/>
    </source>
</evidence>
<feature type="transmembrane region" description="Helical" evidence="1">
    <location>
        <begin position="72"/>
        <end position="93"/>
    </location>
</feature>
<dbReference type="OrthoDB" id="1097347at2"/>
<dbReference type="PANTHER" id="PTHR30273:SF2">
    <property type="entry name" value="PROTEIN FECR"/>
    <property type="match status" value="1"/>
</dbReference>
<feature type="domain" description="FecR protein" evidence="2">
    <location>
        <begin position="158"/>
        <end position="257"/>
    </location>
</feature>
<keyword evidence="1" id="KW-0812">Transmembrane</keyword>
<dbReference type="STRING" id="1513896.SAMN05660841_03718"/>
<dbReference type="Proteomes" id="UP000190150">
    <property type="component" value="Unassembled WGS sequence"/>
</dbReference>
<dbReference type="Pfam" id="PF16344">
    <property type="entry name" value="FecR_C"/>
    <property type="match status" value="1"/>
</dbReference>
<reference evidence="5" key="1">
    <citation type="submission" date="2017-02" db="EMBL/GenBank/DDBJ databases">
        <authorList>
            <person name="Varghese N."/>
            <person name="Submissions S."/>
        </authorList>
    </citation>
    <scope>NUCLEOTIDE SEQUENCE [LARGE SCALE GENOMIC DNA]</scope>
    <source>
        <strain evidence="5">DSM 24091</strain>
    </source>
</reference>
<keyword evidence="5" id="KW-1185">Reference proteome</keyword>
<evidence type="ECO:0000259" key="2">
    <source>
        <dbReference type="Pfam" id="PF04773"/>
    </source>
</evidence>
<accession>A0A1T5G3F2</accession>
<dbReference type="EMBL" id="FUZF01000021">
    <property type="protein sequence ID" value="SKC02849.1"/>
    <property type="molecule type" value="Genomic_DNA"/>
</dbReference>
<evidence type="ECO:0000313" key="4">
    <source>
        <dbReference type="EMBL" id="SKC02849.1"/>
    </source>
</evidence>
<name>A0A1T5G3F2_9SPHI</name>
<dbReference type="PANTHER" id="PTHR30273">
    <property type="entry name" value="PERIPLASMIC SIGNAL SENSOR AND SIGMA FACTOR ACTIVATOR FECR-RELATED"/>
    <property type="match status" value="1"/>
</dbReference>
<evidence type="ECO:0000259" key="3">
    <source>
        <dbReference type="Pfam" id="PF16344"/>
    </source>
</evidence>
<dbReference type="Gene3D" id="2.60.120.1440">
    <property type="match status" value="1"/>
</dbReference>
<dbReference type="PIRSF" id="PIRSF018266">
    <property type="entry name" value="FecR"/>
    <property type="match status" value="1"/>
</dbReference>
<feature type="domain" description="Protein FecR C-terminal" evidence="3">
    <location>
        <begin position="299"/>
        <end position="365"/>
    </location>
</feature>
<sequence length="369" mass="41698">MIMNKQELQDLLSKLADQNISADQKTALYQAYNDYLRAKSLESYDDTIAQSKMKAFDLQQVFEQKKTPVHKIWRWAASIAAVGLVLGFSYWAFQQSSGVRSVDDQQLVHQEIDVPKITNEAIAILPNGEEIILNSEGFNTVLDDAAVKRTNLTEQYITLKTPRGGKLNFQLPDGSLVWLNSETTLTYPVAFGDKSRHVELEGEAYFEVAKQKIKDRSVSFIVDAGFQKIKVLGTKFNVSNYNNEEIKATTLVEGAVEVSDGKNVSELKPNQQFVQGRGGESVIQVNVQDYIGWKEGILRLSRQDFPAVARMIERNYNVKFDHEKLPRGFELNGELMTNVNIDELLKGLEATMGIKFSRNGSRIQIENYK</sequence>
<dbReference type="InterPro" id="IPR006860">
    <property type="entry name" value="FecR"/>
</dbReference>
<dbReference type="Gene3D" id="3.55.50.30">
    <property type="match status" value="1"/>
</dbReference>
<dbReference type="AlphaFoldDB" id="A0A1T5G3F2"/>
<dbReference type="GO" id="GO:0016989">
    <property type="term" value="F:sigma factor antagonist activity"/>
    <property type="evidence" value="ECO:0007669"/>
    <property type="project" value="TreeGrafter"/>
</dbReference>
<organism evidence="4 5">
    <name type="scientific">Sphingobacterium nematocida</name>
    <dbReference type="NCBI Taxonomy" id="1513896"/>
    <lineage>
        <taxon>Bacteria</taxon>
        <taxon>Pseudomonadati</taxon>
        <taxon>Bacteroidota</taxon>
        <taxon>Sphingobacteriia</taxon>
        <taxon>Sphingobacteriales</taxon>
        <taxon>Sphingobacteriaceae</taxon>
        <taxon>Sphingobacterium</taxon>
    </lineage>
</organism>
<gene>
    <name evidence="4" type="ORF">SAMN05660841_03718</name>
</gene>
<proteinExistence type="predicted"/>
<dbReference type="Pfam" id="PF04773">
    <property type="entry name" value="FecR"/>
    <property type="match status" value="1"/>
</dbReference>
<keyword evidence="1" id="KW-1133">Transmembrane helix</keyword>
<protein>
    <submittedName>
        <fullName evidence="4">FecR family protein</fullName>
    </submittedName>
</protein>
<dbReference type="InterPro" id="IPR032508">
    <property type="entry name" value="FecR_C"/>
</dbReference>